<proteinExistence type="predicted"/>
<comment type="caution">
    <text evidence="1">The sequence shown here is derived from an EMBL/GenBank/DDBJ whole genome shotgun (WGS) entry which is preliminary data.</text>
</comment>
<name>A0ABT2WIY8_9BACI</name>
<gene>
    <name evidence="1" type="ORF">OEV82_14570</name>
</gene>
<dbReference type="EMBL" id="JAOUSE010000066">
    <property type="protein sequence ID" value="MCU9595653.1"/>
    <property type="molecule type" value="Genomic_DNA"/>
</dbReference>
<evidence type="ECO:0000313" key="2">
    <source>
        <dbReference type="Proteomes" id="UP001208656"/>
    </source>
</evidence>
<sequence>MTIKELYLDALKNEATALVYCIYYLLMEKKISLHDPIGKLDLKQVDNDKVAKLVEENVLGIEKIGIYSLQMHEDRFVYIFAKSEQEAIAHYIKTYQISPLNCTEHSLDMEMIRGKKVITFRELKKEYDQFPVVVGYYEM</sequence>
<organism evidence="1 2">
    <name type="scientific">Pallidibacillus thermolactis</name>
    <dbReference type="NCBI Taxonomy" id="251051"/>
    <lineage>
        <taxon>Bacteria</taxon>
        <taxon>Bacillati</taxon>
        <taxon>Bacillota</taxon>
        <taxon>Bacilli</taxon>
        <taxon>Bacillales</taxon>
        <taxon>Bacillaceae</taxon>
        <taxon>Pallidibacillus</taxon>
    </lineage>
</organism>
<keyword evidence="2" id="KW-1185">Reference proteome</keyword>
<accession>A0ABT2WIY8</accession>
<evidence type="ECO:0000313" key="1">
    <source>
        <dbReference type="EMBL" id="MCU9595653.1"/>
    </source>
</evidence>
<reference evidence="1 2" key="1">
    <citation type="submission" date="2022-10" db="EMBL/GenBank/DDBJ databases">
        <title>Description of Fervidibacillus gen. nov. in the family Fervidibacillaceae fam. nov. with two species, Fervidibacillus albus sp. nov., and Fervidibacillus halotolerans sp. nov., isolated from tidal flat sediments.</title>
        <authorList>
            <person name="Kwon K.K."/>
            <person name="Yang S.-H."/>
        </authorList>
    </citation>
    <scope>NUCLEOTIDE SEQUENCE [LARGE SCALE GENOMIC DNA]</scope>
    <source>
        <strain evidence="1 2">DSM 23332</strain>
    </source>
</reference>
<dbReference type="RefSeq" id="WP_263062276.1">
    <property type="nucleotide sequence ID" value="NZ_JAOUSE010000066.1"/>
</dbReference>
<dbReference type="Proteomes" id="UP001208656">
    <property type="component" value="Unassembled WGS sequence"/>
</dbReference>
<protein>
    <submittedName>
        <fullName evidence="1">Uncharacterized protein</fullName>
    </submittedName>
</protein>